<organism evidence="7 8">
    <name type="scientific">Paraburkholderia agricolaris</name>
    <dbReference type="NCBI Taxonomy" id="2152888"/>
    <lineage>
        <taxon>Bacteria</taxon>
        <taxon>Pseudomonadati</taxon>
        <taxon>Pseudomonadota</taxon>
        <taxon>Betaproteobacteria</taxon>
        <taxon>Burkholderiales</taxon>
        <taxon>Burkholderiaceae</taxon>
        <taxon>Paraburkholderia</taxon>
    </lineage>
</organism>
<evidence type="ECO:0000256" key="4">
    <source>
        <dbReference type="ARBA" id="ARBA00022989"/>
    </source>
</evidence>
<keyword evidence="2" id="KW-1003">Cell membrane</keyword>
<dbReference type="RefSeq" id="WP_408330940.1">
    <property type="nucleotide sequence ID" value="NZ_JAQQFH010000017.1"/>
</dbReference>
<keyword evidence="3 6" id="KW-0812">Transmembrane</keyword>
<evidence type="ECO:0000256" key="1">
    <source>
        <dbReference type="ARBA" id="ARBA00004651"/>
    </source>
</evidence>
<dbReference type="Proteomes" id="UP001629249">
    <property type="component" value="Unassembled WGS sequence"/>
</dbReference>
<evidence type="ECO:0000256" key="5">
    <source>
        <dbReference type="ARBA" id="ARBA00023136"/>
    </source>
</evidence>
<feature type="transmembrane region" description="Helical" evidence="6">
    <location>
        <begin position="144"/>
        <end position="162"/>
    </location>
</feature>
<evidence type="ECO:0000313" key="8">
    <source>
        <dbReference type="Proteomes" id="UP001629249"/>
    </source>
</evidence>
<dbReference type="CDD" id="cd06579">
    <property type="entry name" value="TM_PBP1_transp_AraH_like"/>
    <property type="match status" value="1"/>
</dbReference>
<feature type="transmembrane region" description="Helical" evidence="6">
    <location>
        <begin position="116"/>
        <end position="137"/>
    </location>
</feature>
<dbReference type="PANTHER" id="PTHR32196">
    <property type="entry name" value="ABC TRANSPORTER PERMEASE PROTEIN YPHD-RELATED-RELATED"/>
    <property type="match status" value="1"/>
</dbReference>
<dbReference type="InterPro" id="IPR001851">
    <property type="entry name" value="ABC_transp_permease"/>
</dbReference>
<comment type="caution">
    <text evidence="7">The sequence shown here is derived from an EMBL/GenBank/DDBJ whole genome shotgun (WGS) entry which is preliminary data.</text>
</comment>
<keyword evidence="5 6" id="KW-0472">Membrane</keyword>
<gene>
    <name evidence="7" type="ORF">PQR66_03860</name>
</gene>
<feature type="transmembrane region" description="Helical" evidence="6">
    <location>
        <begin position="290"/>
        <end position="309"/>
    </location>
</feature>
<feature type="transmembrane region" description="Helical" evidence="6">
    <location>
        <begin position="21"/>
        <end position="45"/>
    </location>
</feature>
<accession>A0ABW8ZH22</accession>
<reference evidence="7 8" key="1">
    <citation type="journal article" date="2024" name="Chem. Sci.">
        <title>Discovery of megapolipeptins by genome mining of a Burkholderiales bacteria collection.</title>
        <authorList>
            <person name="Paulo B.S."/>
            <person name="Recchia M.J.J."/>
            <person name="Lee S."/>
            <person name="Fergusson C.H."/>
            <person name="Romanowski S.B."/>
            <person name="Hernandez A."/>
            <person name="Krull N."/>
            <person name="Liu D.Y."/>
            <person name="Cavanagh H."/>
            <person name="Bos A."/>
            <person name="Gray C.A."/>
            <person name="Murphy B.T."/>
            <person name="Linington R.G."/>
            <person name="Eustaquio A.S."/>
        </authorList>
    </citation>
    <scope>NUCLEOTIDE SEQUENCE [LARGE SCALE GENOMIC DNA]</scope>
    <source>
        <strain evidence="7 8">RL16-012-BIC-B</strain>
    </source>
</reference>
<keyword evidence="8" id="KW-1185">Reference proteome</keyword>
<feature type="transmembrane region" description="Helical" evidence="6">
    <location>
        <begin position="265"/>
        <end position="283"/>
    </location>
</feature>
<name>A0ABW8ZH22_9BURK</name>
<sequence length="341" mass="35155">MISINSAVAQSTRRKLALTGTLRGLGMLPALVLIAVLFQLLSGYAESGSLSWAHGRFMTWSNLSVVTQQASINTVLAAGMTFVILTGGIDLSVGSVLAASAMLALIASLIPGWGMLGLFVALVAGAVFGLINGSLIAFLRLPPFIVTLGTMTSVRGLARMFGHDNTIFNSSLPFAFLGNGNLLGVPWLVVIALATVVISWLVLRRTVLGLRIYAVGGNAEASRLAGIKVWSITLFVYGISGLLAGLGGALSAARLYAANGMQLGFSYELDAIAAVILGGTSFVGGIGSIWGTLIGALIIAVLSNGLILIGVSDTWQFVIKGLVIIGAVALDHLRGSASART</sequence>
<keyword evidence="4 6" id="KW-1133">Transmembrane helix</keyword>
<feature type="transmembrane region" description="Helical" evidence="6">
    <location>
        <begin position="182"/>
        <end position="203"/>
    </location>
</feature>
<comment type="subcellular location">
    <subcellularLocation>
        <location evidence="1">Cell membrane</location>
        <topology evidence="1">Multi-pass membrane protein</topology>
    </subcellularLocation>
</comment>
<dbReference type="PANTHER" id="PTHR32196:SF72">
    <property type="entry name" value="RIBOSE IMPORT PERMEASE PROTEIN RBSC"/>
    <property type="match status" value="1"/>
</dbReference>
<feature type="transmembrane region" description="Helical" evidence="6">
    <location>
        <begin position="232"/>
        <end position="253"/>
    </location>
</feature>
<protein>
    <submittedName>
        <fullName evidence="7">Ribose ABC transporter permease</fullName>
    </submittedName>
</protein>
<evidence type="ECO:0000313" key="7">
    <source>
        <dbReference type="EMBL" id="MFL9882143.1"/>
    </source>
</evidence>
<evidence type="ECO:0000256" key="2">
    <source>
        <dbReference type="ARBA" id="ARBA00022475"/>
    </source>
</evidence>
<evidence type="ECO:0000256" key="6">
    <source>
        <dbReference type="SAM" id="Phobius"/>
    </source>
</evidence>
<evidence type="ECO:0000256" key="3">
    <source>
        <dbReference type="ARBA" id="ARBA00022692"/>
    </source>
</evidence>
<dbReference type="EMBL" id="JAQQFN010000002">
    <property type="protein sequence ID" value="MFL9882143.1"/>
    <property type="molecule type" value="Genomic_DNA"/>
</dbReference>
<proteinExistence type="predicted"/>
<dbReference type="Pfam" id="PF02653">
    <property type="entry name" value="BPD_transp_2"/>
    <property type="match status" value="1"/>
</dbReference>